<proteinExistence type="predicted"/>
<dbReference type="Proteomes" id="UP000887576">
    <property type="component" value="Unplaced"/>
</dbReference>
<name>A0AC34QDS4_9BILA</name>
<reference evidence="2" key="1">
    <citation type="submission" date="2022-11" db="UniProtKB">
        <authorList>
            <consortium name="WormBaseParasite"/>
        </authorList>
    </citation>
    <scope>IDENTIFICATION</scope>
</reference>
<sequence>MDAAPKAVLPVRPRFRPEDYITGNVPSVDSEEYKRILEEEEAERQKIAEEKLEREKQRETCVAAKQFVSEISAKLNTTGSRSQRARVIKRKSTDDSETGPPRQPRAKRRKKVTVKEITLKTDAEWSELSADESYLDSEEDIKWSDNIDAEMPGYSENGSLVDSEMDSEDSEDEDDHESYYGDERLLDYILKTHEDGNGLLLEETEGDPETPTP</sequence>
<dbReference type="WBParaSite" id="JU765_v2.g1536.t1">
    <property type="protein sequence ID" value="JU765_v2.g1536.t1"/>
    <property type="gene ID" value="JU765_v2.g1536"/>
</dbReference>
<evidence type="ECO:0000313" key="1">
    <source>
        <dbReference type="Proteomes" id="UP000887576"/>
    </source>
</evidence>
<evidence type="ECO:0000313" key="2">
    <source>
        <dbReference type="WBParaSite" id="JU765_v2.g1536.t1"/>
    </source>
</evidence>
<organism evidence="1 2">
    <name type="scientific">Panagrolaimus sp. JU765</name>
    <dbReference type="NCBI Taxonomy" id="591449"/>
    <lineage>
        <taxon>Eukaryota</taxon>
        <taxon>Metazoa</taxon>
        <taxon>Ecdysozoa</taxon>
        <taxon>Nematoda</taxon>
        <taxon>Chromadorea</taxon>
        <taxon>Rhabditida</taxon>
        <taxon>Tylenchina</taxon>
        <taxon>Panagrolaimomorpha</taxon>
        <taxon>Panagrolaimoidea</taxon>
        <taxon>Panagrolaimidae</taxon>
        <taxon>Panagrolaimus</taxon>
    </lineage>
</organism>
<accession>A0AC34QDS4</accession>
<protein>
    <submittedName>
        <fullName evidence="2">Uncharacterized protein</fullName>
    </submittedName>
</protein>